<dbReference type="Gene3D" id="3.30.428.10">
    <property type="entry name" value="HIT-like"/>
    <property type="match status" value="1"/>
</dbReference>
<dbReference type="PANTHER" id="PTHR46648:SF1">
    <property type="entry name" value="ADENOSINE 5'-MONOPHOSPHORAMIDASE HNT1"/>
    <property type="match status" value="1"/>
</dbReference>
<feature type="short sequence motif" description="Histidine triad motif" evidence="1">
    <location>
        <begin position="98"/>
        <end position="102"/>
    </location>
</feature>
<protein>
    <submittedName>
        <fullName evidence="3">HIT family protein</fullName>
    </submittedName>
</protein>
<name>A0ABY6MZA1_9ALTE</name>
<dbReference type="EMBL" id="CP100390">
    <property type="protein sequence ID" value="UZE95172.1"/>
    <property type="molecule type" value="Genomic_DNA"/>
</dbReference>
<evidence type="ECO:0000313" key="3">
    <source>
        <dbReference type="EMBL" id="UZE95172.1"/>
    </source>
</evidence>
<sequence length="148" mass="16287">MSNCLFCNITQKKETSSIVYEDDICMAIMDIFPLGEGHILVLPKQHAVLISELDTATQSHLFTVGSKIVEGQRKAGFGVKGTNFLLNDGKAANQTVPHIHLHLIPRKKGDLITAIPKLALHITGLFGKSTKRDKLNRQAKAIKQHLPV</sequence>
<feature type="domain" description="HIT" evidence="2">
    <location>
        <begin position="5"/>
        <end position="113"/>
    </location>
</feature>
<dbReference type="PRINTS" id="PR00332">
    <property type="entry name" value="HISTRIAD"/>
</dbReference>
<dbReference type="InterPro" id="IPR001310">
    <property type="entry name" value="Histidine_triad_HIT"/>
</dbReference>
<dbReference type="PROSITE" id="PS00892">
    <property type="entry name" value="HIT_1"/>
    <property type="match status" value="1"/>
</dbReference>
<evidence type="ECO:0000313" key="4">
    <source>
        <dbReference type="Proteomes" id="UP001163739"/>
    </source>
</evidence>
<evidence type="ECO:0000259" key="2">
    <source>
        <dbReference type="PROSITE" id="PS51084"/>
    </source>
</evidence>
<keyword evidence="4" id="KW-1185">Reference proteome</keyword>
<gene>
    <name evidence="3" type="ORF">NKI27_14015</name>
</gene>
<accession>A0ABY6MZA1</accession>
<dbReference type="InterPro" id="IPR011146">
    <property type="entry name" value="HIT-like"/>
</dbReference>
<dbReference type="InterPro" id="IPR019808">
    <property type="entry name" value="Histidine_triad_CS"/>
</dbReference>
<organism evidence="3 4">
    <name type="scientific">Alkalimarinus alittae</name>
    <dbReference type="NCBI Taxonomy" id="2961619"/>
    <lineage>
        <taxon>Bacteria</taxon>
        <taxon>Pseudomonadati</taxon>
        <taxon>Pseudomonadota</taxon>
        <taxon>Gammaproteobacteria</taxon>
        <taxon>Alteromonadales</taxon>
        <taxon>Alteromonadaceae</taxon>
        <taxon>Alkalimarinus</taxon>
    </lineage>
</organism>
<dbReference type="Pfam" id="PF01230">
    <property type="entry name" value="HIT"/>
    <property type="match status" value="1"/>
</dbReference>
<reference evidence="3" key="1">
    <citation type="submission" date="2022-06" db="EMBL/GenBank/DDBJ databases">
        <title>Alkalimarinus sp. nov., isolated from gut of a Alitta virens.</title>
        <authorList>
            <person name="Yang A.I."/>
            <person name="Shin N.-R."/>
        </authorList>
    </citation>
    <scope>NUCLEOTIDE SEQUENCE</scope>
    <source>
        <strain evidence="3">A2M4</strain>
    </source>
</reference>
<evidence type="ECO:0000256" key="1">
    <source>
        <dbReference type="PROSITE-ProRule" id="PRU00464"/>
    </source>
</evidence>
<dbReference type="PANTHER" id="PTHR46648">
    <property type="entry name" value="HIT FAMILY PROTEIN 1"/>
    <property type="match status" value="1"/>
</dbReference>
<proteinExistence type="predicted"/>
<dbReference type="Proteomes" id="UP001163739">
    <property type="component" value="Chromosome"/>
</dbReference>
<dbReference type="RefSeq" id="WP_265046661.1">
    <property type="nucleotide sequence ID" value="NZ_CP100390.1"/>
</dbReference>
<dbReference type="InterPro" id="IPR036265">
    <property type="entry name" value="HIT-like_sf"/>
</dbReference>
<dbReference type="SUPFAM" id="SSF54197">
    <property type="entry name" value="HIT-like"/>
    <property type="match status" value="1"/>
</dbReference>
<dbReference type="PROSITE" id="PS51084">
    <property type="entry name" value="HIT_2"/>
    <property type="match status" value="1"/>
</dbReference>